<dbReference type="STRING" id="392015.SAMN05421543_106141"/>
<gene>
    <name evidence="1" type="ORF">SAMN05421543_106141</name>
</gene>
<proteinExistence type="predicted"/>
<evidence type="ECO:0000313" key="2">
    <source>
        <dbReference type="Proteomes" id="UP000183508"/>
    </source>
</evidence>
<evidence type="ECO:0000313" key="1">
    <source>
        <dbReference type="EMBL" id="SFU70754.1"/>
    </source>
</evidence>
<protein>
    <submittedName>
        <fullName evidence="1">Uncharacterized protein</fullName>
    </submittedName>
</protein>
<organism evidence="1 2">
    <name type="scientific">Alicyclobacillus macrosporangiidus</name>
    <dbReference type="NCBI Taxonomy" id="392015"/>
    <lineage>
        <taxon>Bacteria</taxon>
        <taxon>Bacillati</taxon>
        <taxon>Bacillota</taxon>
        <taxon>Bacilli</taxon>
        <taxon>Bacillales</taxon>
        <taxon>Alicyclobacillaceae</taxon>
        <taxon>Alicyclobacillus</taxon>
    </lineage>
</organism>
<keyword evidence="2" id="KW-1185">Reference proteome</keyword>
<accession>A0A1I7ICS8</accession>
<sequence length="76" mass="8074">MDAPTRGIATGTPVPSVEREAAVQAPAPLQVYWMDPAEMEAYLIGKYGGRLAPPSEKPTNIIIPGVTGRKRVTARG</sequence>
<dbReference type="Proteomes" id="UP000183508">
    <property type="component" value="Unassembled WGS sequence"/>
</dbReference>
<dbReference type="AlphaFoldDB" id="A0A1I7ICS8"/>
<name>A0A1I7ICS8_9BACL</name>
<reference evidence="2" key="1">
    <citation type="submission" date="2016-10" db="EMBL/GenBank/DDBJ databases">
        <authorList>
            <person name="Varghese N."/>
        </authorList>
    </citation>
    <scope>NUCLEOTIDE SEQUENCE [LARGE SCALE GENOMIC DNA]</scope>
    <source>
        <strain evidence="2">DSM 17980</strain>
    </source>
</reference>
<dbReference type="EMBL" id="FPBV01000006">
    <property type="protein sequence ID" value="SFU70754.1"/>
    <property type="molecule type" value="Genomic_DNA"/>
</dbReference>